<dbReference type="InterPro" id="IPR027417">
    <property type="entry name" value="P-loop_NTPase"/>
</dbReference>
<reference evidence="5 6" key="1">
    <citation type="submission" date="2017-03" db="EMBL/GenBank/DDBJ databases">
        <authorList>
            <person name="Afonso C.L."/>
            <person name="Miller P.J."/>
            <person name="Scott M.A."/>
            <person name="Spackman E."/>
            <person name="Goraichik I."/>
            <person name="Dimitrov K.M."/>
            <person name="Suarez D.L."/>
            <person name="Swayne D.E."/>
        </authorList>
    </citation>
    <scope>NUCLEOTIDE SEQUENCE [LARGE SCALE GENOMIC DNA]</scope>
    <source>
        <strain evidence="5">PRJEB14757</strain>
    </source>
</reference>
<dbReference type="Gene3D" id="3.90.320.10">
    <property type="match status" value="1"/>
</dbReference>
<dbReference type="Proteomes" id="UP000191931">
    <property type="component" value="Unassembled WGS sequence"/>
</dbReference>
<dbReference type="PROSITE" id="PS51192">
    <property type="entry name" value="HELICASE_ATP_BIND_1"/>
    <property type="match status" value="1"/>
</dbReference>
<evidence type="ECO:0000256" key="2">
    <source>
        <dbReference type="ARBA" id="ARBA00022840"/>
    </source>
</evidence>
<dbReference type="PANTHER" id="PTHR47962:SF5">
    <property type="entry name" value="ATP-DEPENDENT HELICASE LHR-RELATED"/>
    <property type="match status" value="1"/>
</dbReference>
<dbReference type="SUPFAM" id="SSF52540">
    <property type="entry name" value="P-loop containing nucleoside triphosphate hydrolases"/>
    <property type="match status" value="2"/>
</dbReference>
<dbReference type="CDD" id="cd18808">
    <property type="entry name" value="SF1_C_Upf1"/>
    <property type="match status" value="1"/>
</dbReference>
<evidence type="ECO:0000259" key="3">
    <source>
        <dbReference type="PROSITE" id="PS51192"/>
    </source>
</evidence>
<dbReference type="Pfam" id="PF00270">
    <property type="entry name" value="DEAD"/>
    <property type="match status" value="1"/>
</dbReference>
<dbReference type="RefSeq" id="WP_080805432.1">
    <property type="nucleotide sequence ID" value="NZ_LT828550.1"/>
</dbReference>
<keyword evidence="5" id="KW-0347">Helicase</keyword>
<dbReference type="GO" id="GO:0004386">
    <property type="term" value="F:helicase activity"/>
    <property type="evidence" value="ECO:0007669"/>
    <property type="project" value="UniProtKB-KW"/>
</dbReference>
<dbReference type="OrthoDB" id="9815222at2"/>
<gene>
    <name evidence="5" type="ORF">MTBBW1_1630023</name>
</gene>
<feature type="domain" description="Helicase C-terminal" evidence="4">
    <location>
        <begin position="219"/>
        <end position="420"/>
    </location>
</feature>
<dbReference type="GO" id="GO:0003677">
    <property type="term" value="F:DNA binding"/>
    <property type="evidence" value="ECO:0007669"/>
    <property type="project" value="TreeGrafter"/>
</dbReference>
<dbReference type="Gene3D" id="3.40.50.300">
    <property type="entry name" value="P-loop containing nucleotide triphosphate hydrolases"/>
    <property type="match status" value="4"/>
</dbReference>
<dbReference type="GO" id="GO:0016887">
    <property type="term" value="F:ATP hydrolysis activity"/>
    <property type="evidence" value="ECO:0007669"/>
    <property type="project" value="TreeGrafter"/>
</dbReference>
<dbReference type="InterPro" id="IPR011604">
    <property type="entry name" value="PDDEXK-like_dom_sf"/>
</dbReference>
<keyword evidence="6" id="KW-1185">Reference proteome</keyword>
<keyword evidence="5" id="KW-0378">Hydrolase</keyword>
<organism evidence="5 6">
    <name type="scientific">Desulfamplus magnetovallimortis</name>
    <dbReference type="NCBI Taxonomy" id="1246637"/>
    <lineage>
        <taxon>Bacteria</taxon>
        <taxon>Pseudomonadati</taxon>
        <taxon>Thermodesulfobacteriota</taxon>
        <taxon>Desulfobacteria</taxon>
        <taxon>Desulfobacterales</taxon>
        <taxon>Desulfobacteraceae</taxon>
        <taxon>Desulfamplus</taxon>
    </lineage>
</organism>
<dbReference type="InterPro" id="IPR047187">
    <property type="entry name" value="SF1_C_Upf1"/>
</dbReference>
<dbReference type="SMART" id="SM00490">
    <property type="entry name" value="HELICc"/>
    <property type="match status" value="1"/>
</dbReference>
<keyword evidence="1" id="KW-0547">Nucleotide-binding</keyword>
<dbReference type="SMART" id="SM00487">
    <property type="entry name" value="DEXDc"/>
    <property type="match status" value="1"/>
</dbReference>
<dbReference type="PROSITE" id="PS51194">
    <property type="entry name" value="HELICASE_CTER"/>
    <property type="match status" value="1"/>
</dbReference>
<dbReference type="InterPro" id="IPR041679">
    <property type="entry name" value="DNA2/NAM7-like_C"/>
</dbReference>
<proteinExistence type="predicted"/>
<dbReference type="Pfam" id="PF00271">
    <property type="entry name" value="Helicase_C"/>
    <property type="match status" value="1"/>
</dbReference>
<accession>A0A1W1H8Y8</accession>
<dbReference type="Pfam" id="PF13087">
    <property type="entry name" value="AAA_12"/>
    <property type="match status" value="1"/>
</dbReference>
<dbReference type="Pfam" id="PF13245">
    <property type="entry name" value="AAA_19"/>
    <property type="match status" value="1"/>
</dbReference>
<dbReference type="InterPro" id="IPR011545">
    <property type="entry name" value="DEAD/DEAH_box_helicase_dom"/>
</dbReference>
<dbReference type="InterPro" id="IPR052511">
    <property type="entry name" value="ATP-dep_Helicase"/>
</dbReference>
<sequence length="2150" mass="244608">MKKGEHLSPLMQLPNTFRPFYGAFPGLYSAQLEAISPILDGRDLILQAATGSGKSEAVLAPCIESIIRGGRKTSLLYIIPTRALAVDLIRRFEPVISERLGLNLAIRTGDLKRSGGKRPDVMFTTPESLDVMLGSTNGEIRAFLGRVGCVIIDEIHPLIFSYRGVHLAHLLIRLERRTGSKIQRIAMSATIADVNALIKAFHFRPFPFTTHITTSVNRKIDARIIHLKNEDREFTRFLKDLHDTWGYRKILVFANSRGACDRLFAIANRMGRFKGVSELHYSNLKPGERKNAENRFRKGNKALCIATSTLELGIDVGDVDAVILYEPPDSVSAFLQRIGRANRRENKVNFWGICRGEQASIQVVRFLALLHLARGGVVESPSARTLPSVMVQQIISCLYEKKIISLPAIEELFLSQKNSIMPSINSSCKIAMKAIFQSLEKTKWLKKAFVSGLFSGGFQYGKHLSEYRIWGNFPETDDEYILELIKHHSTNLEVDRPKAIADIPRSIVNQMDVGDRVYIVGRRLQIVKIDSDEDRRRVFAVSTNSSTDKDIVWLGMGAHVSFEVAQMMRTILKNDFSNKDGFPQSQSVDLIDEHSQSVGVIDEPLQSISVIDDPSLFSRTRSLLESELNMQEMAVILDNGIEVLQGKKTTFLYLTFLGTAGNIVLEWCIRKYIDNKDVFVASNEIGIECSRLVKFEKLKLPESRDSLKKWVGDNINIVRNIIPLNLFSKYLPHELLAEEVTDFLFHQKVIERFLQYRCHTSEVVSGDLSAIADGYSMKSETDRYSLDSGKRVGDDYLNNLEKLVEHGHERGIELSEYYHRIVEITPSTPSLLELEKTKWSKIDIPSIPEKDHQRIKNNQEFPKTLTATMVSDYFIHAQCNRRLYFKYYRCDAPDTMFVRSDEEIALRESALARGVLHEQNVMKALQASGINVFRMPSHKDISAEDRLQAFLEKISGQSPPLYLSQPFLKVDSIYKDRFDLHAIGVPDLVFVDGDKLEVGDIKSSNHPRYHHKWQVAFYALLLKEIVDFHGLGVKVSSRGFLMTRPSGRDGDFLLGDEQVNSVYEKHFFDLEPFMAAFPMLLENFDRTFLSHPELAEHRLQSHCTSCEWFAGCYSNALKNEDIQFLPGITHGALLKLRKMGLYTIEKVHENFSQRYCTIINQVGDEKNEQNFEVSDVSIDSFNKDIEEIDIRPEERPQNIELIDKNFFSTGEMRVLIGRCDAFLNNHILLNKYRTRLYPVDISAYIFIHLIQDRVSQKPAELGLIVLDEHFKVIDEKFWVLDEKLCVFDEKLCVIDEKSWVIDGKLCAMKDLPDERKCSTFHGDYDSRIAVWLEFSDFVSRICNSHISSGKGVFFFHFGEQTKHAILEWGESVLEYLHSVNCVSSVNCISSVNRVSTFNHVSSDSFKKPEFLWQTQPSMWCDLKKLFLTHFHMPAPGTLSLFTLAHILGCNKGIEKPESLFHNISFTSSVHRTGDKRANSDGESDNQEINFEIKLLLETMIELFKKADKMVESQWFHEWEVSSDSESATVARFISEERRLKEEDILDLQELTLHERMEKFRSLAYLRFRKTRMDEERNSLYIFSTTKKTMPSKFRAGDFLRLVSHGMRDLQGGFPVIVAGYEMDRGEISLKSRSGRLNLCEKTLYSLEEDIADFTEAKLSHVADYVFSDALFHPVHDLLAGKLCSRQERESSQWIEKWIQKCDIDLNSYQQAALSLPFHYKAVMIQGPPGTGKTHLLAWILISLIMCAFDRGIPLRIGVSALTHQAIDNVLLKVASLVTQWLPGDMPGNFFPGSCIKWGKSPEGKTKDGNSYCEDKSFSVEYMDDADETLGRTWSIIGATGFGFYNLFNSRNGDFPDALDWVVFDEASQLLLPQALLSIVYAKGNFLFLGDVHQLPPVVMGSYGELDDSLLSRLMAIYPDSHKVSLDITYRMNKAICDFPSRMWYKNMLHPAPLNADAVLKLNDFNDSYEVCDGEFSSQLYKILDPEKPVVIMLAEHEGCSQQCGLEAEIMASVACELMVRYGIEAQRIALISPHRAQNNAIAGRVAEMLAGTGLPLPLVDTVERVQGAERDVILFGITSSDPDHVLSEFLNSPNRLNVAMTRAKKKLIITGSRAFFHAIPESEHMLERNRCFKELLSYCREQGAIIEFFC</sequence>
<dbReference type="EMBL" id="FWEV01000072">
    <property type="protein sequence ID" value="SLM28913.1"/>
    <property type="molecule type" value="Genomic_DNA"/>
</dbReference>
<evidence type="ECO:0000313" key="6">
    <source>
        <dbReference type="Proteomes" id="UP000191931"/>
    </source>
</evidence>
<keyword evidence="2" id="KW-0067">ATP-binding</keyword>
<protein>
    <submittedName>
        <fullName evidence="5">DEAD/DEAH box helicase domain protein</fullName>
    </submittedName>
</protein>
<evidence type="ECO:0000313" key="5">
    <source>
        <dbReference type="EMBL" id="SLM28913.1"/>
    </source>
</evidence>
<dbReference type="GO" id="GO:0005524">
    <property type="term" value="F:ATP binding"/>
    <property type="evidence" value="ECO:0007669"/>
    <property type="project" value="UniProtKB-KW"/>
</dbReference>
<dbReference type="InterPro" id="IPR001650">
    <property type="entry name" value="Helicase_C-like"/>
</dbReference>
<evidence type="ECO:0000259" key="4">
    <source>
        <dbReference type="PROSITE" id="PS51194"/>
    </source>
</evidence>
<feature type="domain" description="Helicase ATP-binding" evidence="3">
    <location>
        <begin position="35"/>
        <end position="209"/>
    </location>
</feature>
<evidence type="ECO:0000256" key="1">
    <source>
        <dbReference type="ARBA" id="ARBA00022741"/>
    </source>
</evidence>
<dbReference type="STRING" id="1246637.MTBBW1_1630023"/>
<name>A0A1W1H8Y8_9BACT</name>
<dbReference type="InterPro" id="IPR014001">
    <property type="entry name" value="Helicase_ATP-bd"/>
</dbReference>
<dbReference type="PANTHER" id="PTHR47962">
    <property type="entry name" value="ATP-DEPENDENT HELICASE LHR-RELATED-RELATED"/>
    <property type="match status" value="1"/>
</dbReference>